<keyword evidence="1" id="KW-1133">Transmembrane helix</keyword>
<keyword evidence="3" id="KW-1185">Reference proteome</keyword>
<evidence type="ECO:0000313" key="3">
    <source>
        <dbReference type="Proteomes" id="UP001595882"/>
    </source>
</evidence>
<evidence type="ECO:0000313" key="2">
    <source>
        <dbReference type="EMBL" id="MFC4403895.1"/>
    </source>
</evidence>
<sequence>MTGKQNFFLVFNVMLTIILLILTIIHDRKVTGGSLKMNNPL</sequence>
<organism evidence="2 3">
    <name type="scientific">Gracilibacillus xinjiangensis</name>
    <dbReference type="NCBI Taxonomy" id="1193282"/>
    <lineage>
        <taxon>Bacteria</taxon>
        <taxon>Bacillati</taxon>
        <taxon>Bacillota</taxon>
        <taxon>Bacilli</taxon>
        <taxon>Bacillales</taxon>
        <taxon>Bacillaceae</taxon>
        <taxon>Gracilibacillus</taxon>
    </lineage>
</organism>
<gene>
    <name evidence="2" type="ORF">ACFOY7_12530</name>
</gene>
<protein>
    <submittedName>
        <fullName evidence="2">Uncharacterized protein</fullName>
    </submittedName>
</protein>
<dbReference type="RefSeq" id="WP_390252432.1">
    <property type="nucleotide sequence ID" value="NZ_JBHSDT010000008.1"/>
</dbReference>
<reference evidence="3" key="1">
    <citation type="journal article" date="2019" name="Int. J. Syst. Evol. Microbiol.">
        <title>The Global Catalogue of Microorganisms (GCM) 10K type strain sequencing project: providing services to taxonomists for standard genome sequencing and annotation.</title>
        <authorList>
            <consortium name="The Broad Institute Genomics Platform"/>
            <consortium name="The Broad Institute Genome Sequencing Center for Infectious Disease"/>
            <person name="Wu L."/>
            <person name="Ma J."/>
        </authorList>
    </citation>
    <scope>NUCLEOTIDE SEQUENCE [LARGE SCALE GENOMIC DNA]</scope>
    <source>
        <strain evidence="3">CCUG 37865</strain>
    </source>
</reference>
<name>A0ABV8WVN0_9BACI</name>
<comment type="caution">
    <text evidence="2">The sequence shown here is derived from an EMBL/GenBank/DDBJ whole genome shotgun (WGS) entry which is preliminary data.</text>
</comment>
<dbReference type="Proteomes" id="UP001595882">
    <property type="component" value="Unassembled WGS sequence"/>
</dbReference>
<keyword evidence="1" id="KW-0812">Transmembrane</keyword>
<feature type="transmembrane region" description="Helical" evidence="1">
    <location>
        <begin position="6"/>
        <end position="25"/>
    </location>
</feature>
<dbReference type="EMBL" id="JBHSDT010000008">
    <property type="protein sequence ID" value="MFC4403895.1"/>
    <property type="molecule type" value="Genomic_DNA"/>
</dbReference>
<keyword evidence="1" id="KW-0472">Membrane</keyword>
<proteinExistence type="predicted"/>
<accession>A0ABV8WVN0</accession>
<evidence type="ECO:0000256" key="1">
    <source>
        <dbReference type="SAM" id="Phobius"/>
    </source>
</evidence>